<evidence type="ECO:0000313" key="3">
    <source>
        <dbReference type="EMBL" id="CAF3946879.1"/>
    </source>
</evidence>
<dbReference type="EMBL" id="CAJNOT010003269">
    <property type="protein sequence ID" value="CAF1374396.1"/>
    <property type="molecule type" value="Genomic_DNA"/>
</dbReference>
<feature type="region of interest" description="Disordered" evidence="1">
    <location>
        <begin position="423"/>
        <end position="446"/>
    </location>
</feature>
<reference evidence="2" key="1">
    <citation type="submission" date="2021-02" db="EMBL/GenBank/DDBJ databases">
        <authorList>
            <person name="Nowell W R."/>
        </authorList>
    </citation>
    <scope>NUCLEOTIDE SEQUENCE</scope>
</reference>
<dbReference type="AlphaFoldDB" id="A0A815IWL7"/>
<protein>
    <submittedName>
        <fullName evidence="2">Uncharacterized protein</fullName>
    </submittedName>
</protein>
<comment type="caution">
    <text evidence="2">The sequence shown here is derived from an EMBL/GenBank/DDBJ whole genome shotgun (WGS) entry which is preliminary data.</text>
</comment>
<proteinExistence type="predicted"/>
<organism evidence="2 4">
    <name type="scientific">Rotaria sordida</name>
    <dbReference type="NCBI Taxonomy" id="392033"/>
    <lineage>
        <taxon>Eukaryota</taxon>
        <taxon>Metazoa</taxon>
        <taxon>Spiralia</taxon>
        <taxon>Gnathifera</taxon>
        <taxon>Rotifera</taxon>
        <taxon>Eurotatoria</taxon>
        <taxon>Bdelloidea</taxon>
        <taxon>Philodinida</taxon>
        <taxon>Philodinidae</taxon>
        <taxon>Rotaria</taxon>
    </lineage>
</organism>
<dbReference type="EMBL" id="CAJOBD010003420">
    <property type="protein sequence ID" value="CAF3946879.1"/>
    <property type="molecule type" value="Genomic_DNA"/>
</dbReference>
<dbReference type="Proteomes" id="UP000663836">
    <property type="component" value="Unassembled WGS sequence"/>
</dbReference>
<dbReference type="Proteomes" id="UP000663864">
    <property type="component" value="Unassembled WGS sequence"/>
</dbReference>
<sequence>MVSKKLLIVDPVFKDLILNEISDIRSLHIKAYEQRNLPFAQQDEDLEKKSEEDLTEFLFSGNMVSMELASGAGKTCSIDYTYKNIFVQFTMKRIKEKIFNNEIGLNHDISFHIDRYVEKIGQAYEIKDEEDLNRLLNTLINKIKSLLPSPSPNMNPPMPPNFYGRGVQLGEVQLTTQMNYNEDALKLSNSSIDQRSKELITNPGLEHISQPISSNLTTPHDPYDPSHLPPLNYSMHSNAMISSNFAGPSHALEDLVFPPPRHQQQSIRFPSMMNNNLSNEPPHHYSYMNPHNVNVDDHRLPGHQQQNIHVPSMMNNNLSNEPQHHYFHMYPHTVHMGDYRLPGHQQQNIHSPSMMNNNLSIEPPRHYSRTYPRPVHVDDHRQRPIPQPIYYTSSPLTISSQSSYGERLDLIGPASQIQTGTIDHDASSTTVPASQLSPRSSNSPTFRAILEECKIPPSNVNANNKQSQP</sequence>
<evidence type="ECO:0000313" key="4">
    <source>
        <dbReference type="Proteomes" id="UP000663864"/>
    </source>
</evidence>
<gene>
    <name evidence="3" type="ORF">JBS370_LOCUS23316</name>
    <name evidence="2" type="ORF">ZHD862_LOCUS31775</name>
</gene>
<evidence type="ECO:0000256" key="1">
    <source>
        <dbReference type="SAM" id="MobiDB-lite"/>
    </source>
</evidence>
<feature type="compositionally biased region" description="Polar residues" evidence="1">
    <location>
        <begin position="423"/>
        <end position="445"/>
    </location>
</feature>
<accession>A0A815IWL7</accession>
<name>A0A815IWL7_9BILA</name>
<evidence type="ECO:0000313" key="2">
    <source>
        <dbReference type="EMBL" id="CAF1374396.1"/>
    </source>
</evidence>